<dbReference type="Proteomes" id="UP000660339">
    <property type="component" value="Unassembled WGS sequence"/>
</dbReference>
<protein>
    <submittedName>
        <fullName evidence="1">Uncharacterized protein</fullName>
    </submittedName>
</protein>
<evidence type="ECO:0000313" key="1">
    <source>
        <dbReference type="EMBL" id="GIG16487.1"/>
    </source>
</evidence>
<gene>
    <name evidence="1" type="ORF">Cme02nite_48190</name>
</gene>
<dbReference type="RefSeq" id="WP_166378693.1">
    <property type="nucleotide sequence ID" value="NZ_BAAATT010000005.1"/>
</dbReference>
<dbReference type="AlphaFoldDB" id="A0A8J3PGN1"/>
<organism evidence="1 2">
    <name type="scientific">Catellatospora methionotrophica</name>
    <dbReference type="NCBI Taxonomy" id="121620"/>
    <lineage>
        <taxon>Bacteria</taxon>
        <taxon>Bacillati</taxon>
        <taxon>Actinomycetota</taxon>
        <taxon>Actinomycetes</taxon>
        <taxon>Micromonosporales</taxon>
        <taxon>Micromonosporaceae</taxon>
        <taxon>Catellatospora</taxon>
    </lineage>
</organism>
<reference evidence="1" key="1">
    <citation type="submission" date="2021-01" db="EMBL/GenBank/DDBJ databases">
        <title>Whole genome shotgun sequence of Catellatospora methionotrophica NBRC 14553.</title>
        <authorList>
            <person name="Komaki H."/>
            <person name="Tamura T."/>
        </authorList>
    </citation>
    <scope>NUCLEOTIDE SEQUENCE</scope>
    <source>
        <strain evidence="1">NBRC 14553</strain>
    </source>
</reference>
<comment type="caution">
    <text evidence="1">The sequence shown here is derived from an EMBL/GenBank/DDBJ whole genome shotgun (WGS) entry which is preliminary data.</text>
</comment>
<name>A0A8J3PGN1_9ACTN</name>
<proteinExistence type="predicted"/>
<accession>A0A8J3PGN1</accession>
<evidence type="ECO:0000313" key="2">
    <source>
        <dbReference type="Proteomes" id="UP000660339"/>
    </source>
</evidence>
<sequence>MADRDAATSDLRSAVERLYEAMAGHPRPGSIAFCDHCVSPEENARLLRVPLRQLTADDLGRYAWKSMGTWGDEADFRHFLPRLLDLVVTGQLDYLSGPDRLIHKTTVSGLSAEESAVVKRLLDAWWAVTLTRYPAPHTAFTVLEALSAAADDPAPYLAVFEQATGQAHAQHLADLVGDWAYTSARDDAWSRSIERWMTSPTPARLLEAATLAADTPQVAAALSEAYEHASMIYECHRQR</sequence>
<dbReference type="EMBL" id="BONJ01000027">
    <property type="protein sequence ID" value="GIG16487.1"/>
    <property type="molecule type" value="Genomic_DNA"/>
</dbReference>
<keyword evidence="2" id="KW-1185">Reference proteome</keyword>